<feature type="disulfide bond" evidence="9">
    <location>
        <begin position="1530"/>
        <end position="1539"/>
    </location>
</feature>
<feature type="domain" description="EGF-like" evidence="12">
    <location>
        <begin position="2046"/>
        <end position="2078"/>
    </location>
</feature>
<feature type="domain" description="EGF-like" evidence="12">
    <location>
        <begin position="880"/>
        <end position="916"/>
    </location>
</feature>
<dbReference type="GO" id="GO:0000902">
    <property type="term" value="P:cell morphogenesis"/>
    <property type="evidence" value="ECO:0007669"/>
    <property type="project" value="UniProtKB-ARBA"/>
</dbReference>
<dbReference type="SMART" id="SM00179">
    <property type="entry name" value="EGF_CA"/>
    <property type="match status" value="14"/>
</dbReference>
<feature type="domain" description="EGF-like" evidence="12">
    <location>
        <begin position="2246"/>
        <end position="2286"/>
    </location>
</feature>
<proteinExistence type="predicted"/>
<feature type="domain" description="EGF-like" evidence="12">
    <location>
        <begin position="1504"/>
        <end position="1540"/>
    </location>
</feature>
<feature type="domain" description="EGF-like" evidence="12">
    <location>
        <begin position="1036"/>
        <end position="1072"/>
    </location>
</feature>
<dbReference type="PANTHER" id="PTHR12916">
    <property type="entry name" value="CYTOCHROME C OXIDASE POLYPEPTIDE VIC-2"/>
    <property type="match status" value="1"/>
</dbReference>
<feature type="domain" description="EGF-like" evidence="12">
    <location>
        <begin position="256"/>
        <end position="292"/>
    </location>
</feature>
<feature type="disulfide bond" evidence="9">
    <location>
        <begin position="750"/>
        <end position="759"/>
    </location>
</feature>
<feature type="disulfide bond" evidence="9">
    <location>
        <begin position="594"/>
        <end position="603"/>
    </location>
</feature>
<keyword evidence="14" id="KW-1185">Reference proteome</keyword>
<comment type="caution">
    <text evidence="9">Lacks conserved residue(s) required for the propagation of feature annotation.</text>
</comment>
<dbReference type="GO" id="GO:0005509">
    <property type="term" value="F:calcium ion binding"/>
    <property type="evidence" value="ECO:0007669"/>
    <property type="project" value="InterPro"/>
</dbReference>
<feature type="disulfide bond" evidence="9">
    <location>
        <begin position="1996"/>
        <end position="2005"/>
    </location>
</feature>
<comment type="subcellular location">
    <subcellularLocation>
        <location evidence="1">Secreted</location>
    </subcellularLocation>
</comment>
<dbReference type="Gene3D" id="2.10.25.10">
    <property type="entry name" value="Laminin"/>
    <property type="match status" value="15"/>
</dbReference>
<dbReference type="Pfam" id="PF00008">
    <property type="entry name" value="EGF"/>
    <property type="match status" value="13"/>
</dbReference>
<keyword evidence="8" id="KW-0325">Glycoprotein</keyword>
<dbReference type="SMART" id="SM00181">
    <property type="entry name" value="EGF"/>
    <property type="match status" value="14"/>
</dbReference>
<dbReference type="PROSITE" id="PS01187">
    <property type="entry name" value="EGF_CA"/>
    <property type="match status" value="13"/>
</dbReference>
<sequence length="2410" mass="246901">MQANQPTTDGPTTQANQPTTEGPTTQANQPTTDGPTTQANQPTTEGPTTQANQPTTDGPTTQANQPTTEGPTTQANQPTTDGPTTQANQPTTEGPTTQANQPTTDGPTTQANQPTTDLEGPTTQGPMSATTMQSSTPGLRSVTIVLSIVGVNNTALNSSDYTDPNSAASMELAELVARVIASVLGENATTSDVESVSGAISFGPDGVVFTGDVFVPVDSPVTPETIMEVLSNQAAAAPLTDGQSTLDVDPAVTAMDEDNCDPNPCMNGGSCADGINSYVCTCVEGFTGNDCETGLRSVTIVLNVRGVNGTALISSDFTDPNSAASMELAELVARVIASVLGENATTSDVESVSGAISIGPDGVVFTGDVFVPVDSPVTADTIMEVLSNQAAPGPLTDGQSTLDVDPAVTAMDEDNCDPNPCMNGGSCTDGVNSYVCTCAEGFTGSDCEIGLRSVTIVLNVRGVNGTALVSSDFADPNSAASMELAELVARVIASVLGENATTSDVESVIGGISVGPDGVVFTGDVFVPVDSPVTAETIMEVLSNQAVAAPLTDGQSTLDVDPAVTAMDEDNCDPNPCMNGGSCVDGVNSYVCTCVEGFTGSDCEIGLRSVTIVLNVRGVNGTALISSDFTDPNSAASMELAELVARVIASVLGENATTSDVESVIGGISVGPDGVVFTGDVFVPVDSPVTAETIMEVLSNQAAAAPLTDGQSTLNVDPAVTARDEDNCDPNPCMNGGSCTDGVNSYVCTCVEGFTGNDCEIGLRSVTIVLNVRGVNGTALVSSDFTDPNSAASMELAELVARVIASVLGENATTSDVESVIGGISVGPDVVVFTGDVFVPVDSPVTAETIMEVLSNQAAAAPLTDGQSTLDVDPAVTAMDEDNCDPNPCMNGGSCTDGVNSYVCTCVEGFTGNDCEIGLRSVTIVLNVRGVNGTALVSSDFTDPNSAASMELAELVARVIASVLGENATTSDVESVIGGIFIGPDGVVFTGDVFVPVDSPVTAETIMEVLSNQAAAAPLTDGQSTLDVDPAVTAMDEDNCDPNPCMNGGSCTDGVNSYVCTCAEGFTGNDCEIGLRSVTIVLNVREVNGTVLISSDFTDPNSAASMELAELVARVIASVLGENATTSDVESVIGGISVGPDGVVFTGDVFVPVDSPVTAETIMEVLSNQAAAAPLTDGQSTLNVDPAVTAMDEDNCDPNPCMNGGSCTDGVNSYVCTCVEGFTGNDCEIGLRSVTIVLNVRGVNGTALVFSDFTDPNSAASMELAELVARVIASVLGENATTSDVESVSGAISIGPDGVVFTGDVFVPVDSPVTAETIMEVLSNQAAAGPLTDGQSTLDVDPAVTAMDEDNCDPNPCMNGGSCADGVNSYVCTCVEGFTGSDCEIGLRSVTIVLNVRGVNGTALISSDFTDPNSAASMELAELVARVIASVLGENATTSDVESVIGGISVGPDGVVFTGDVFVPVDSPVTAETIMEVLSNQAAAAPLTDGQSTLNVDPAVTAMDEDNCDPNPCMNGGSCTDGVNSYVCTCVEGFTGNDCEIGLRSVTIVLNVRGVNGTALVFSDFTDPNSAASMELAELVARVIASVLGENATTSDVESVSGAISIGPDGVVFTGDVFVPVDSPVTAETIMEVLSNQAAAGPLTDGQSTLDVDPAVTAMDEDNCDPNPCMNGGSCADGVNSYVCTCVEGFTGSDCEIGLRSVTIVLNVRGVNGTALISSDFTDPNSAASMELAELVARVIASVLGENATTSDVESVIGGISVGPDGVVFTGDVFVPVDSPVTAETIMEVLSNQAAAAPLTDGQSTLDVDPAVTAMDEDNCDPNPCMNGGSCTDGVNSYVCTCAEGFTGSDCEIGLRSVTIVLNVRGVNGTALVSSDFTDPNSAASMELAELVARVIASVLGENATTSDVESVIGGISVGPDGVVFTGDVLVPVDSPVTAETIMEVLSNQAAAAPLTDGQSILDVDPAVTARDNCDPNPCMNGGSCEDGTNSYVCTCVEGFTGNDCEIDIDDCDPDPCMNGGACQNGVNSYTCTCVEGFTGSDCETDIDDCNPNPCLSGETCEDGINRFTCTCIQRNCQTDPCVLNPGRCAATPGQYCLPVPFSELPARHRCACRELDGYFWDSSANRCSQNGFRAVMIEMNVEGINGTALGLDDINTPGLLAVVAKVIQSELGLMPATSDINQVHPVQLVVRDGRVMFMGVVQVPAESTITARVIESMLSTLASSRALTDGQTTLNVDPQVTAMVSTTACPPNFCQNGGTCDVSGNYPALDYTCRCATAFTGSNCESVIPVPTEKPVTFAPTMAPGDSMSLLTAVLILLAVIALLLVLSCLCCFLALRLRRRRRRYPVYERRVMYAYFNPVAGRTMKRPEFVTPYVASGQEARNYYDQRAFEGRYPVAGRVVKNPILAEA</sequence>
<dbReference type="PROSITE" id="PS01186">
    <property type="entry name" value="EGF_2"/>
    <property type="match status" value="13"/>
</dbReference>
<feature type="domain" description="EGF-like" evidence="12">
    <location>
        <begin position="724"/>
        <end position="760"/>
    </location>
</feature>
<dbReference type="SUPFAM" id="SSF57184">
    <property type="entry name" value="Growth factor receptor domain"/>
    <property type="match status" value="3"/>
</dbReference>
<evidence type="ECO:0000256" key="10">
    <source>
        <dbReference type="SAM" id="MobiDB-lite"/>
    </source>
</evidence>
<name>A0A913ZI46_PATMI</name>
<dbReference type="InterPro" id="IPR000742">
    <property type="entry name" value="EGF"/>
</dbReference>
<feature type="disulfide bond" evidence="9">
    <location>
        <begin position="438"/>
        <end position="447"/>
    </location>
</feature>
<dbReference type="InterPro" id="IPR018097">
    <property type="entry name" value="EGF_Ca-bd_CS"/>
</dbReference>
<feature type="disulfide bond" evidence="9">
    <location>
        <begin position="1218"/>
        <end position="1227"/>
    </location>
</feature>
<feature type="domain" description="EGF-like" evidence="12">
    <location>
        <begin position="1192"/>
        <end position="1228"/>
    </location>
</feature>
<feature type="disulfide bond" evidence="9">
    <location>
        <begin position="282"/>
        <end position="291"/>
    </location>
</feature>
<feature type="domain" description="EGF-like" evidence="12">
    <location>
        <begin position="1660"/>
        <end position="1696"/>
    </location>
</feature>
<dbReference type="GeneID" id="119724193"/>
<evidence type="ECO:0000313" key="14">
    <source>
        <dbReference type="Proteomes" id="UP000887568"/>
    </source>
</evidence>
<feature type="disulfide bond" evidence="9">
    <location>
        <begin position="906"/>
        <end position="915"/>
    </location>
</feature>
<keyword evidence="11" id="KW-0472">Membrane</keyword>
<feature type="domain" description="EGF-like" evidence="12">
    <location>
        <begin position="1816"/>
        <end position="1852"/>
    </location>
</feature>
<dbReference type="InterPro" id="IPR000152">
    <property type="entry name" value="EGF-type_Asp/Asn_hydroxyl_site"/>
</dbReference>
<evidence type="ECO:0000256" key="2">
    <source>
        <dbReference type="ARBA" id="ARBA00022525"/>
    </source>
</evidence>
<dbReference type="GO" id="GO:0005576">
    <property type="term" value="C:extracellular region"/>
    <property type="evidence" value="ECO:0007669"/>
    <property type="project" value="UniProtKB-SubCell"/>
</dbReference>
<feature type="domain" description="EGF-like" evidence="12">
    <location>
        <begin position="2008"/>
        <end position="2044"/>
    </location>
</feature>
<evidence type="ECO:0000256" key="11">
    <source>
        <dbReference type="SAM" id="Phobius"/>
    </source>
</evidence>
<keyword evidence="7 9" id="KW-1015">Disulfide bond</keyword>
<reference evidence="13" key="1">
    <citation type="submission" date="2022-11" db="UniProtKB">
        <authorList>
            <consortium name="EnsemblMetazoa"/>
        </authorList>
    </citation>
    <scope>IDENTIFICATION</scope>
</reference>
<feature type="disulfide bond" evidence="9">
    <location>
        <begin position="2034"/>
        <end position="2043"/>
    </location>
</feature>
<organism evidence="13 14">
    <name type="scientific">Patiria miniata</name>
    <name type="common">Bat star</name>
    <name type="synonym">Asterina miniata</name>
    <dbReference type="NCBI Taxonomy" id="46514"/>
    <lineage>
        <taxon>Eukaryota</taxon>
        <taxon>Metazoa</taxon>
        <taxon>Echinodermata</taxon>
        <taxon>Eleutherozoa</taxon>
        <taxon>Asterozoa</taxon>
        <taxon>Asteroidea</taxon>
        <taxon>Valvatacea</taxon>
        <taxon>Valvatida</taxon>
        <taxon>Asterinidae</taxon>
        <taxon>Patiria</taxon>
    </lineage>
</organism>
<feature type="region of interest" description="Disordered" evidence="10">
    <location>
        <begin position="1"/>
        <end position="136"/>
    </location>
</feature>
<dbReference type="GO" id="GO:0042063">
    <property type="term" value="P:gliogenesis"/>
    <property type="evidence" value="ECO:0007669"/>
    <property type="project" value="UniProtKB-ARBA"/>
</dbReference>
<dbReference type="GO" id="GO:0048666">
    <property type="term" value="P:neuron development"/>
    <property type="evidence" value="ECO:0007669"/>
    <property type="project" value="UniProtKB-ARBA"/>
</dbReference>
<keyword evidence="6" id="KW-0106">Calcium</keyword>
<dbReference type="CDD" id="cd00054">
    <property type="entry name" value="EGF_CA"/>
    <property type="match status" value="15"/>
</dbReference>
<dbReference type="EnsemblMetazoa" id="XM_038195131.1">
    <property type="protein sequence ID" value="XP_038051059.1"/>
    <property type="gene ID" value="LOC119724193"/>
</dbReference>
<dbReference type="FunFam" id="2.10.25.10:FF:000143">
    <property type="entry name" value="Protein crumbs 1"/>
    <property type="match status" value="11"/>
</dbReference>
<dbReference type="PROSITE" id="PS00010">
    <property type="entry name" value="ASX_HYDROXYL"/>
    <property type="match status" value="14"/>
</dbReference>
<evidence type="ECO:0000256" key="9">
    <source>
        <dbReference type="PROSITE-ProRule" id="PRU00076"/>
    </source>
</evidence>
<keyword evidence="11" id="KW-1133">Transmembrane helix</keyword>
<evidence type="ECO:0000256" key="3">
    <source>
        <dbReference type="ARBA" id="ARBA00022536"/>
    </source>
</evidence>
<feature type="disulfide bond" evidence="9">
    <location>
        <begin position="2276"/>
        <end position="2285"/>
    </location>
</feature>
<dbReference type="GO" id="GO:0005886">
    <property type="term" value="C:plasma membrane"/>
    <property type="evidence" value="ECO:0007669"/>
    <property type="project" value="UniProtKB-ARBA"/>
</dbReference>
<evidence type="ECO:0000256" key="5">
    <source>
        <dbReference type="ARBA" id="ARBA00022737"/>
    </source>
</evidence>
<feature type="domain" description="EGF-like" evidence="12">
    <location>
        <begin position="412"/>
        <end position="448"/>
    </location>
</feature>
<protein>
    <recommendedName>
        <fullName evidence="12">EGF-like domain-containing protein</fullName>
    </recommendedName>
</protein>
<dbReference type="FunFam" id="2.10.25.10:FF:000537">
    <property type="entry name" value="Notch 3"/>
    <property type="match status" value="1"/>
</dbReference>
<keyword evidence="5" id="KW-0677">Repeat</keyword>
<evidence type="ECO:0000256" key="4">
    <source>
        <dbReference type="ARBA" id="ARBA00022729"/>
    </source>
</evidence>
<evidence type="ECO:0000256" key="8">
    <source>
        <dbReference type="ARBA" id="ARBA00023180"/>
    </source>
</evidence>
<evidence type="ECO:0000256" key="1">
    <source>
        <dbReference type="ARBA" id="ARBA00004613"/>
    </source>
</evidence>
<dbReference type="Proteomes" id="UP000887568">
    <property type="component" value="Unplaced"/>
</dbReference>
<feature type="domain" description="EGF-like" evidence="12">
    <location>
        <begin position="1348"/>
        <end position="1384"/>
    </location>
</feature>
<feature type="disulfide bond" evidence="9">
    <location>
        <begin position="1062"/>
        <end position="1071"/>
    </location>
</feature>
<evidence type="ECO:0000259" key="12">
    <source>
        <dbReference type="PROSITE" id="PS50026"/>
    </source>
</evidence>
<feature type="transmembrane region" description="Helical" evidence="11">
    <location>
        <begin position="2311"/>
        <end position="2337"/>
    </location>
</feature>
<evidence type="ECO:0000313" key="13">
    <source>
        <dbReference type="EnsemblMetazoa" id="XP_038051059.1"/>
    </source>
</evidence>
<keyword evidence="4" id="KW-0732">Signal</keyword>
<keyword evidence="3 9" id="KW-0245">EGF-like domain</keyword>
<feature type="disulfide bond" evidence="9">
    <location>
        <begin position="1374"/>
        <end position="1383"/>
    </location>
</feature>
<accession>A0A913ZI46</accession>
<dbReference type="RefSeq" id="XP_038051059.1">
    <property type="nucleotide sequence ID" value="XM_038195131.1"/>
</dbReference>
<evidence type="ECO:0000256" key="7">
    <source>
        <dbReference type="ARBA" id="ARBA00023157"/>
    </source>
</evidence>
<dbReference type="FunFam" id="2.10.25.10:FF:000230">
    <property type="entry name" value="Delta-like protein"/>
    <property type="match status" value="1"/>
</dbReference>
<dbReference type="InterPro" id="IPR009030">
    <property type="entry name" value="Growth_fac_rcpt_cys_sf"/>
</dbReference>
<evidence type="ECO:0000256" key="6">
    <source>
        <dbReference type="ARBA" id="ARBA00022837"/>
    </source>
</evidence>
<dbReference type="PROSITE" id="PS50026">
    <property type="entry name" value="EGF_3"/>
    <property type="match status" value="15"/>
</dbReference>
<dbReference type="OrthoDB" id="283575at2759"/>
<feature type="disulfide bond" evidence="9">
    <location>
        <begin position="1686"/>
        <end position="1695"/>
    </location>
</feature>
<feature type="domain" description="EGF-like" evidence="12">
    <location>
        <begin position="568"/>
        <end position="604"/>
    </location>
</feature>
<feature type="disulfide bond" evidence="9">
    <location>
        <begin position="1842"/>
        <end position="1851"/>
    </location>
</feature>
<keyword evidence="2" id="KW-0964">Secreted</keyword>
<feature type="domain" description="EGF-like" evidence="12">
    <location>
        <begin position="1970"/>
        <end position="2006"/>
    </location>
</feature>
<keyword evidence="11" id="KW-0812">Transmembrane</keyword>
<dbReference type="PANTHER" id="PTHR12916:SF4">
    <property type="entry name" value="UNINFLATABLE, ISOFORM C"/>
    <property type="match status" value="1"/>
</dbReference>
<dbReference type="PROSITE" id="PS00022">
    <property type="entry name" value="EGF_1"/>
    <property type="match status" value="14"/>
</dbReference>
<dbReference type="SUPFAM" id="SSF57196">
    <property type="entry name" value="EGF/Laminin"/>
    <property type="match status" value="7"/>
</dbReference>
<dbReference type="InterPro" id="IPR001881">
    <property type="entry name" value="EGF-like_Ca-bd_dom"/>
</dbReference>